<dbReference type="PANTHER" id="PTHR15907">
    <property type="entry name" value="DUF614 FAMILY PROTEIN-RELATED"/>
    <property type="match status" value="1"/>
</dbReference>
<proteinExistence type="predicted"/>
<feature type="compositionally biased region" description="Pro residues" evidence="1">
    <location>
        <begin position="65"/>
        <end position="74"/>
    </location>
</feature>
<dbReference type="Pfam" id="PF04749">
    <property type="entry name" value="PLAC8"/>
    <property type="match status" value="1"/>
</dbReference>
<evidence type="ECO:0000313" key="3">
    <source>
        <dbReference type="EMBL" id="KAL2632291.1"/>
    </source>
</evidence>
<dbReference type="AlphaFoldDB" id="A0ABD1YNE4"/>
<evidence type="ECO:0000313" key="4">
    <source>
        <dbReference type="Proteomes" id="UP001605036"/>
    </source>
</evidence>
<dbReference type="Proteomes" id="UP001605036">
    <property type="component" value="Unassembled WGS sequence"/>
</dbReference>
<feature type="transmembrane region" description="Helical" evidence="2">
    <location>
        <begin position="298"/>
        <end position="317"/>
    </location>
</feature>
<feature type="compositionally biased region" description="Pro residues" evidence="1">
    <location>
        <begin position="180"/>
        <end position="197"/>
    </location>
</feature>
<keyword evidence="2" id="KW-1133">Transmembrane helix</keyword>
<comment type="caution">
    <text evidence="3">The sequence shown here is derived from an EMBL/GenBank/DDBJ whole genome shotgun (WGS) entry which is preliminary data.</text>
</comment>
<gene>
    <name evidence="3" type="ORF">R1flu_016977</name>
</gene>
<accession>A0ABD1YNE4</accession>
<evidence type="ECO:0000256" key="2">
    <source>
        <dbReference type="SAM" id="Phobius"/>
    </source>
</evidence>
<protein>
    <submittedName>
        <fullName evidence="3">Uncharacterized protein</fullName>
    </submittedName>
</protein>
<keyword evidence="2" id="KW-0472">Membrane</keyword>
<keyword evidence="2" id="KW-0812">Transmembrane</keyword>
<feature type="compositionally biased region" description="Pro residues" evidence="1">
    <location>
        <begin position="138"/>
        <end position="154"/>
    </location>
</feature>
<dbReference type="PRINTS" id="PR01217">
    <property type="entry name" value="PRICHEXTENSN"/>
</dbReference>
<feature type="region of interest" description="Disordered" evidence="1">
    <location>
        <begin position="1"/>
        <end position="231"/>
    </location>
</feature>
<feature type="compositionally biased region" description="Pro residues" evidence="1">
    <location>
        <begin position="220"/>
        <end position="231"/>
    </location>
</feature>
<name>A0ABD1YNE4_9MARC</name>
<evidence type="ECO:0000256" key="1">
    <source>
        <dbReference type="SAM" id="MobiDB-lite"/>
    </source>
</evidence>
<dbReference type="NCBIfam" id="TIGR01571">
    <property type="entry name" value="A_thal_Cys_rich"/>
    <property type="match status" value="1"/>
</dbReference>
<dbReference type="InterPro" id="IPR006461">
    <property type="entry name" value="PLAC_motif_containing"/>
</dbReference>
<keyword evidence="4" id="KW-1185">Reference proteome</keyword>
<reference evidence="3 4" key="1">
    <citation type="submission" date="2024-09" db="EMBL/GenBank/DDBJ databases">
        <title>Chromosome-scale assembly of Riccia fluitans.</title>
        <authorList>
            <person name="Paukszto L."/>
            <person name="Sawicki J."/>
            <person name="Karawczyk K."/>
            <person name="Piernik-Szablinska J."/>
            <person name="Szczecinska M."/>
            <person name="Mazdziarz M."/>
        </authorList>
    </citation>
    <scope>NUCLEOTIDE SEQUENCE [LARGE SCALE GENOMIC DNA]</scope>
    <source>
        <strain evidence="3">Rf_01</strain>
        <tissue evidence="3">Aerial parts of the thallus</tissue>
    </source>
</reference>
<feature type="compositionally biased region" description="Basic and acidic residues" evidence="1">
    <location>
        <begin position="22"/>
        <end position="32"/>
    </location>
</feature>
<dbReference type="EMBL" id="JBHFFA010000004">
    <property type="protein sequence ID" value="KAL2632291.1"/>
    <property type="molecule type" value="Genomic_DNA"/>
</dbReference>
<feature type="compositionally biased region" description="Pro residues" evidence="1">
    <location>
        <begin position="110"/>
        <end position="131"/>
    </location>
</feature>
<organism evidence="3 4">
    <name type="scientific">Riccia fluitans</name>
    <dbReference type="NCBI Taxonomy" id="41844"/>
    <lineage>
        <taxon>Eukaryota</taxon>
        <taxon>Viridiplantae</taxon>
        <taxon>Streptophyta</taxon>
        <taxon>Embryophyta</taxon>
        <taxon>Marchantiophyta</taxon>
        <taxon>Marchantiopsida</taxon>
        <taxon>Marchantiidae</taxon>
        <taxon>Marchantiales</taxon>
        <taxon>Ricciaceae</taxon>
        <taxon>Riccia</taxon>
    </lineage>
</organism>
<sequence length="388" mass="43175">MDRDDNSTADPDYSGQDYYTRGNDDPGYDDHQQQNNSGPPQQEDGGGGEYHRDPSQGSGRGAPVPRNPPPPHFPNNPNVRPQPHGSYDPNSHPQPSYKPSPRHYSNRPHSPNPYPPSKPNMNPPPPPPVYPPQKRDQVPPPPQPNYEEYGPPPNDGQFSPHYGADPGGQGKEQPNYDYYPPGPPPQPKYEEYGPPPNGSQFPRDSADPRGQGMNYDGYAPPRPHPVAPPVAPPPFGPVAIHQAMIRPDIGPPVPWASDIFGFVDDCYGVPLLLFAPCITFGQIAEIVDTGYNTCHTAGIIYALALSLGIPCLYSYTYRTKMRHRFNLREDPLDDFCTHFWCECCALAQEYRELRYRGIHPSLGFDMQRDIIMSAMQAPVPPQMRRPGL</sequence>